<dbReference type="PATRIC" id="fig|37916.4.peg.4807"/>
<protein>
    <submittedName>
        <fullName evidence="1">Uncharacterized protein</fullName>
    </submittedName>
</protein>
<name>A0A0J6VKD0_9MYCO</name>
<dbReference type="EMBL" id="JYNL01000064">
    <property type="protein sequence ID" value="KMO69918.1"/>
    <property type="molecule type" value="Genomic_DNA"/>
</dbReference>
<dbReference type="AlphaFoldDB" id="A0A0J6VKD0"/>
<accession>A0A0J6VKD0</accession>
<reference evidence="1 2" key="1">
    <citation type="journal article" date="2015" name="Genome Biol. Evol.">
        <title>Characterization of Three Mycobacterium spp. with Potential Use in Bioremediation by Genome Sequencing and Comparative Genomics.</title>
        <authorList>
            <person name="Das S."/>
            <person name="Pettersson B.M."/>
            <person name="Behra P.R."/>
            <person name="Ramesh M."/>
            <person name="Dasgupta S."/>
            <person name="Bhattacharya A."/>
            <person name="Kirsebom L.A."/>
        </authorList>
    </citation>
    <scope>NUCLEOTIDE SEQUENCE [LARGE SCALE GENOMIC DNA]</scope>
    <source>
        <strain evidence="1 2">DSM 43826</strain>
    </source>
</reference>
<sequence>MTENVGSKKAWEEPDAQGRVLDERQFPELNAVFYSADPSEFIKMRVESLALMACKDEALAPAYGSDRPVGDSICFQGTSVPHPQQRYQFVRMEAVTIVHHASEALLRLFFAHVDFPECPWLGMSTSTDFAKFKKQVDAALKGGFSRDEIAAVFLGGSDPDDAGIKMGKGKFNETVDALQLLLTDCANRFLGDSFLYNAVKHGLTAIDTDAKMKWMGGNGKEFSMLDGFVHGYLHKKLSPTAAKEDGQWFLSLADSNPERDLAVTTVITYALDSLWDVARRRYMGVPGKVYCISKATVEVAIYAPICQAENLMHRMTHELIKTKVDGDVDGTEHQMSIYHIPAEFHLRDSVKKNNVRKVELPVRPQDVHVPSTSPTAYLPIVPKGFQQGH</sequence>
<evidence type="ECO:0000313" key="2">
    <source>
        <dbReference type="Proteomes" id="UP000036513"/>
    </source>
</evidence>
<dbReference type="Proteomes" id="UP000036513">
    <property type="component" value="Unassembled WGS sequence"/>
</dbReference>
<evidence type="ECO:0000313" key="1">
    <source>
        <dbReference type="EMBL" id="KMO69918.1"/>
    </source>
</evidence>
<gene>
    <name evidence="1" type="ORF">MCHLDSM_04801</name>
</gene>
<dbReference type="RefSeq" id="WP_048472065.1">
    <property type="nucleotide sequence ID" value="NZ_JYNL01000064.1"/>
</dbReference>
<comment type="caution">
    <text evidence="1">The sequence shown here is derived from an EMBL/GenBank/DDBJ whole genome shotgun (WGS) entry which is preliminary data.</text>
</comment>
<proteinExistence type="predicted"/>
<keyword evidence="2" id="KW-1185">Reference proteome</keyword>
<organism evidence="1 2">
    <name type="scientific">Mycolicibacterium chlorophenolicum</name>
    <dbReference type="NCBI Taxonomy" id="37916"/>
    <lineage>
        <taxon>Bacteria</taxon>
        <taxon>Bacillati</taxon>
        <taxon>Actinomycetota</taxon>
        <taxon>Actinomycetes</taxon>
        <taxon>Mycobacteriales</taxon>
        <taxon>Mycobacteriaceae</taxon>
        <taxon>Mycolicibacterium</taxon>
    </lineage>
</organism>